<organism evidence="5 6">
    <name type="scientific">Longimycelium tulufanense</name>
    <dbReference type="NCBI Taxonomy" id="907463"/>
    <lineage>
        <taxon>Bacteria</taxon>
        <taxon>Bacillati</taxon>
        <taxon>Actinomycetota</taxon>
        <taxon>Actinomycetes</taxon>
        <taxon>Pseudonocardiales</taxon>
        <taxon>Pseudonocardiaceae</taxon>
        <taxon>Longimycelium</taxon>
    </lineage>
</organism>
<dbReference type="CDD" id="cd04685">
    <property type="entry name" value="NUDIX_Hydrolase"/>
    <property type="match status" value="1"/>
</dbReference>
<keyword evidence="3" id="KW-0460">Magnesium</keyword>
<comment type="caution">
    <text evidence="5">The sequence shown here is derived from an EMBL/GenBank/DDBJ whole genome shotgun (WGS) entry which is preliminary data.</text>
</comment>
<comment type="cofactor">
    <cofactor evidence="1">
        <name>Mg(2+)</name>
        <dbReference type="ChEBI" id="CHEBI:18420"/>
    </cofactor>
</comment>
<dbReference type="EMBL" id="BMMK01000028">
    <property type="protein sequence ID" value="GGM72173.1"/>
    <property type="molecule type" value="Genomic_DNA"/>
</dbReference>
<evidence type="ECO:0000313" key="5">
    <source>
        <dbReference type="EMBL" id="GGM72173.1"/>
    </source>
</evidence>
<dbReference type="GO" id="GO:0016787">
    <property type="term" value="F:hydrolase activity"/>
    <property type="evidence" value="ECO:0007669"/>
    <property type="project" value="UniProtKB-KW"/>
</dbReference>
<dbReference type="InterPro" id="IPR000086">
    <property type="entry name" value="NUDIX_hydrolase_dom"/>
</dbReference>
<dbReference type="PANTHER" id="PTHR43046:SF12">
    <property type="entry name" value="GDP-MANNOSE MANNOSYL HYDROLASE"/>
    <property type="match status" value="1"/>
</dbReference>
<evidence type="ECO:0000256" key="1">
    <source>
        <dbReference type="ARBA" id="ARBA00001946"/>
    </source>
</evidence>
<reference evidence="5" key="1">
    <citation type="journal article" date="2014" name="Int. J. Syst. Evol. Microbiol.">
        <title>Complete genome sequence of Corynebacterium casei LMG S-19264T (=DSM 44701T), isolated from a smear-ripened cheese.</title>
        <authorList>
            <consortium name="US DOE Joint Genome Institute (JGI-PGF)"/>
            <person name="Walter F."/>
            <person name="Albersmeier A."/>
            <person name="Kalinowski J."/>
            <person name="Ruckert C."/>
        </authorList>
    </citation>
    <scope>NUCLEOTIDE SEQUENCE</scope>
    <source>
        <strain evidence="5">CGMCC 4.5737</strain>
    </source>
</reference>
<dbReference type="RefSeq" id="WP_189060714.1">
    <property type="nucleotide sequence ID" value="NZ_BMMK01000028.1"/>
</dbReference>
<reference evidence="5" key="2">
    <citation type="submission" date="2020-09" db="EMBL/GenBank/DDBJ databases">
        <authorList>
            <person name="Sun Q."/>
            <person name="Zhou Y."/>
        </authorList>
    </citation>
    <scope>NUCLEOTIDE SEQUENCE</scope>
    <source>
        <strain evidence="5">CGMCC 4.5737</strain>
    </source>
</reference>
<gene>
    <name evidence="5" type="ORF">GCM10012275_48370</name>
</gene>
<dbReference type="InterPro" id="IPR015797">
    <property type="entry name" value="NUDIX_hydrolase-like_dom_sf"/>
</dbReference>
<dbReference type="InterPro" id="IPR020084">
    <property type="entry name" value="NUDIX_hydrolase_CS"/>
</dbReference>
<dbReference type="Gene3D" id="3.90.79.10">
    <property type="entry name" value="Nucleoside Triphosphate Pyrophosphohydrolase"/>
    <property type="match status" value="1"/>
</dbReference>
<dbReference type="AlphaFoldDB" id="A0A8J3CI04"/>
<dbReference type="SUPFAM" id="SSF140478">
    <property type="entry name" value="LemA-like"/>
    <property type="match status" value="1"/>
</dbReference>
<dbReference type="PROSITE" id="PS51462">
    <property type="entry name" value="NUDIX"/>
    <property type="match status" value="1"/>
</dbReference>
<sequence>MTVLISTLVVVLVLAALVGLWGLFTANRLDRLHVRTDAAWAALEAALARRAVVARTVTAAAELPARDGPRLRAAAVRAERAVRAEKEAAENELGRLLAVLDRQVLPASLVAELSDAEQRVVLARRVHNDAVRDTLALRRRRPVRWLRLAGTAGEPEYFEIVEPPAPAEAGAAPESRPAARVVLVDSADRVLLFNGYDPACPQESFWFTVGGGVAPGEELRAAALRELHEETGLRMAPGELVGPVWRRRILFRWDGHTYDGDEWFFLARANGHNPTVDTSGFNELESRTVRAHRWWSAAELQDTGDTVYPLQLGELLPDLLAKQWDGTTRTIR</sequence>
<evidence type="ECO:0000256" key="3">
    <source>
        <dbReference type="ARBA" id="ARBA00022842"/>
    </source>
</evidence>
<accession>A0A8J3CI04</accession>
<dbReference type="InterPro" id="IPR023353">
    <property type="entry name" value="LemA-like_dom_sf"/>
</dbReference>
<proteinExistence type="predicted"/>
<dbReference type="PROSITE" id="PS00893">
    <property type="entry name" value="NUDIX_BOX"/>
    <property type="match status" value="1"/>
</dbReference>
<name>A0A8J3CI04_9PSEU</name>
<dbReference type="Proteomes" id="UP000637578">
    <property type="component" value="Unassembled WGS sequence"/>
</dbReference>
<protein>
    <submittedName>
        <fullName evidence="5">Exopolyphosphatase</fullName>
    </submittedName>
</protein>
<feature type="domain" description="Nudix hydrolase" evidence="4">
    <location>
        <begin position="174"/>
        <end position="323"/>
    </location>
</feature>
<keyword evidence="2" id="KW-0378">Hydrolase</keyword>
<evidence type="ECO:0000259" key="4">
    <source>
        <dbReference type="PROSITE" id="PS51462"/>
    </source>
</evidence>
<dbReference type="SUPFAM" id="SSF55811">
    <property type="entry name" value="Nudix"/>
    <property type="match status" value="1"/>
</dbReference>
<dbReference type="PANTHER" id="PTHR43046">
    <property type="entry name" value="GDP-MANNOSE MANNOSYL HYDROLASE"/>
    <property type="match status" value="1"/>
</dbReference>
<dbReference type="Gene3D" id="1.20.1440.20">
    <property type="entry name" value="LemA-like domain"/>
    <property type="match status" value="1"/>
</dbReference>
<keyword evidence="6" id="KW-1185">Reference proteome</keyword>
<evidence type="ECO:0000313" key="6">
    <source>
        <dbReference type="Proteomes" id="UP000637578"/>
    </source>
</evidence>
<evidence type="ECO:0000256" key="2">
    <source>
        <dbReference type="ARBA" id="ARBA00022801"/>
    </source>
</evidence>
<dbReference type="Pfam" id="PF00293">
    <property type="entry name" value="NUDIX"/>
    <property type="match status" value="1"/>
</dbReference>